<feature type="transmembrane region" description="Helical" evidence="1">
    <location>
        <begin position="170"/>
        <end position="191"/>
    </location>
</feature>
<accession>A0A2S7F8F8</accession>
<dbReference type="EMBL" id="BKBC01000010">
    <property type="protein sequence ID" value="GEQ20572.1"/>
    <property type="molecule type" value="Genomic_DNA"/>
</dbReference>
<sequence>MQTIERERRLTSNQKFMVFMLSMTIFGLADLVTQILPELSIGFIEIRVPYFAFIAITLAILFDPFTVAIGSAFGAVIFGGLLMGNFGGVGEIEGFLQLSVAIFLGGMAVSNPLNKVQVFIASCITVGFDKFVGGLVDVAKVLIGLEGLEPVSGLPESIFIIQGVEFLNDFILAGIIFGALPAMYLVPKLYGKIEPLLGMKPRKEMPKMEWSKILNVKVILVSIILGLISAGAAFLSEMDINIIEFELGFEELLGGKFIYVAIIISAVLLFGIWRYCTSKRKESTN</sequence>
<name>A0A2S7F8F8_CLOBU</name>
<keyword evidence="1" id="KW-0472">Membrane</keyword>
<evidence type="ECO:0000313" key="6">
    <source>
        <dbReference type="Proteomes" id="UP000321089"/>
    </source>
</evidence>
<dbReference type="Pfam" id="PF26509">
    <property type="entry name" value="DUF8171"/>
    <property type="match status" value="1"/>
</dbReference>
<feature type="transmembrane region" description="Helical" evidence="1">
    <location>
        <begin position="49"/>
        <end position="82"/>
    </location>
</feature>
<dbReference type="Proteomes" id="UP000321089">
    <property type="component" value="Unassembled WGS sequence"/>
</dbReference>
<reference evidence="4 5" key="1">
    <citation type="submission" date="2016-01" db="EMBL/GenBank/DDBJ databases">
        <title>Characterization of the Clostridium difficile lineages that are prevalent in Hong Kong and China.</title>
        <authorList>
            <person name="Kwok J.S.-L."/>
            <person name="Lam W.-Y."/>
            <person name="Ip M."/>
            <person name="Chan T.-F."/>
            <person name="Hawkey P.M."/>
            <person name="Tsui S.K.-W."/>
        </authorList>
    </citation>
    <scope>NUCLEOTIDE SEQUENCE [LARGE SCALE GENOMIC DNA]</scope>
    <source>
        <strain evidence="4 5">300064</strain>
    </source>
</reference>
<keyword evidence="1" id="KW-0812">Transmembrane</keyword>
<evidence type="ECO:0000313" key="4">
    <source>
        <dbReference type="EMBL" id="PPV13470.1"/>
    </source>
</evidence>
<reference evidence="3 6" key="2">
    <citation type="submission" date="2019-07" db="EMBL/GenBank/DDBJ databases">
        <title>Whole genome shotgun sequence of Clostridium butyricum NBRC 3858.</title>
        <authorList>
            <person name="Hosoyama A."/>
            <person name="Uohara A."/>
            <person name="Ohji S."/>
            <person name="Ichikawa N."/>
        </authorList>
    </citation>
    <scope>NUCLEOTIDE SEQUENCE [LARGE SCALE GENOMIC DNA]</scope>
    <source>
        <strain evidence="3 6">NBRC 3858</strain>
    </source>
</reference>
<keyword evidence="4" id="KW-0132">Cell division</keyword>
<feature type="transmembrane region" description="Helical" evidence="1">
    <location>
        <begin position="256"/>
        <end position="276"/>
    </location>
</feature>
<organism evidence="4 5">
    <name type="scientific">Clostridium butyricum</name>
    <dbReference type="NCBI Taxonomy" id="1492"/>
    <lineage>
        <taxon>Bacteria</taxon>
        <taxon>Bacillati</taxon>
        <taxon>Bacillota</taxon>
        <taxon>Clostridia</taxon>
        <taxon>Eubacteriales</taxon>
        <taxon>Clostridiaceae</taxon>
        <taxon>Clostridium</taxon>
    </lineage>
</organism>
<comment type="caution">
    <text evidence="4">The sequence shown here is derived from an EMBL/GenBank/DDBJ whole genome shotgun (WGS) entry which is preliminary data.</text>
</comment>
<feature type="transmembrane region" description="Helical" evidence="1">
    <location>
        <begin position="212"/>
        <end position="236"/>
    </location>
</feature>
<evidence type="ECO:0000313" key="5">
    <source>
        <dbReference type="Proteomes" id="UP000238081"/>
    </source>
</evidence>
<evidence type="ECO:0000259" key="2">
    <source>
        <dbReference type="Pfam" id="PF26509"/>
    </source>
</evidence>
<keyword evidence="4" id="KW-0131">Cell cycle</keyword>
<evidence type="ECO:0000313" key="3">
    <source>
        <dbReference type="EMBL" id="GEQ20572.1"/>
    </source>
</evidence>
<protein>
    <submittedName>
        <fullName evidence="4">Cell division protein FtsQ</fullName>
    </submittedName>
</protein>
<dbReference type="Proteomes" id="UP000238081">
    <property type="component" value="Unassembled WGS sequence"/>
</dbReference>
<gene>
    <name evidence="4" type="ORF">AWN73_16115</name>
    <name evidence="3" type="ORF">CBU02nite_10780</name>
</gene>
<dbReference type="AlphaFoldDB" id="A0A2S7F8F8"/>
<dbReference type="GO" id="GO:0051301">
    <property type="term" value="P:cell division"/>
    <property type="evidence" value="ECO:0007669"/>
    <property type="project" value="UniProtKB-KW"/>
</dbReference>
<dbReference type="RefSeq" id="WP_027634880.1">
    <property type="nucleotide sequence ID" value="NZ_BKBC01000010.1"/>
</dbReference>
<feature type="transmembrane region" description="Helical" evidence="1">
    <location>
        <begin position="16"/>
        <end position="37"/>
    </location>
</feature>
<dbReference type="InterPro" id="IPR058484">
    <property type="entry name" value="DUF8171"/>
</dbReference>
<evidence type="ECO:0000256" key="1">
    <source>
        <dbReference type="SAM" id="Phobius"/>
    </source>
</evidence>
<dbReference type="EMBL" id="LRDH01000120">
    <property type="protein sequence ID" value="PPV13470.1"/>
    <property type="molecule type" value="Genomic_DNA"/>
</dbReference>
<proteinExistence type="predicted"/>
<feature type="domain" description="DUF8171" evidence="2">
    <location>
        <begin position="17"/>
        <end position="283"/>
    </location>
</feature>
<keyword evidence="1" id="KW-1133">Transmembrane helix</keyword>